<sequence>MPEPVDTISLSNIRRNTPHAAESVVAARLAIMDLLGFLFWVDSVPSDWKTHLADSELEFFQSLCLEDRPKRGSLFKLLTDFQHANFQHWARNNVPFHLLWTDEEESQGRFRRYRPRFLNEIIAIRDRKGDGDVMEYKLSFFEEIKEDLERYDEFYQDRYSERHGAPSSLYQPDFFYYVIDFLQWGMRPIKNWHEIRACAERFKSTRARRDHGTSVMFWRQSPLQLDEPWHARSYPETHRWPLTKFAKEEVGTGFNERALYLEDTVITREKWKTFYAPQPGFTYNPYDGRMNGLESLRAHWESHRANERLGVSSSRFSRRAPASRQRGGGEFYASRSSSPTIRRRSSCSLSPQDRGCSYSSCVRENRYRSSSLSSESTAETRTQREAVAALKAVMSTIMELYPSHRERSDLVWNEEWLDKAIIVFKDPRTHLRMKILANCYQGVNDMRDILSTAWRFGFKMHLFVPLDSAPTFCTPLSDIESLTLPRIYDPGFTERYLSKVPGRKAQYAMWLGSAKEITQQPNAVAFISEGGLLSEIAQIIDTDLIRRFAQGPSAQVSHFGKGETFLQRHPPGGGPARFFASNRITEAECMILIGLIPGENNNEDRSLFPLPSTFEGESDHVHGMIGEGALKIVSNILKDLEKGICIWRTDGHRRGYLRQNNRGVHAPKYKPTDEAFETVGVLTKRAFPINWNGLPVREIDIPEAFDARAHGDWGAL</sequence>
<keyword evidence="3" id="KW-1185">Reference proteome</keyword>
<dbReference type="AlphaFoldDB" id="A0AAD7N6U0"/>
<organism evidence="2 3">
    <name type="scientific">Mycena metata</name>
    <dbReference type="NCBI Taxonomy" id="1033252"/>
    <lineage>
        <taxon>Eukaryota</taxon>
        <taxon>Fungi</taxon>
        <taxon>Dikarya</taxon>
        <taxon>Basidiomycota</taxon>
        <taxon>Agaricomycotina</taxon>
        <taxon>Agaricomycetes</taxon>
        <taxon>Agaricomycetidae</taxon>
        <taxon>Agaricales</taxon>
        <taxon>Marasmiineae</taxon>
        <taxon>Mycenaceae</taxon>
        <taxon>Mycena</taxon>
    </lineage>
</organism>
<comment type="caution">
    <text evidence="2">The sequence shown here is derived from an EMBL/GenBank/DDBJ whole genome shotgun (WGS) entry which is preliminary data.</text>
</comment>
<evidence type="ECO:0000313" key="3">
    <source>
        <dbReference type="Proteomes" id="UP001215598"/>
    </source>
</evidence>
<gene>
    <name evidence="2" type="ORF">B0H16DRAFT_1319501</name>
</gene>
<reference evidence="2" key="1">
    <citation type="submission" date="2023-03" db="EMBL/GenBank/DDBJ databases">
        <title>Massive genome expansion in bonnet fungi (Mycena s.s.) driven by repeated elements and novel gene families across ecological guilds.</title>
        <authorList>
            <consortium name="Lawrence Berkeley National Laboratory"/>
            <person name="Harder C.B."/>
            <person name="Miyauchi S."/>
            <person name="Viragh M."/>
            <person name="Kuo A."/>
            <person name="Thoen E."/>
            <person name="Andreopoulos B."/>
            <person name="Lu D."/>
            <person name="Skrede I."/>
            <person name="Drula E."/>
            <person name="Henrissat B."/>
            <person name="Morin E."/>
            <person name="Kohler A."/>
            <person name="Barry K."/>
            <person name="LaButti K."/>
            <person name="Morin E."/>
            <person name="Salamov A."/>
            <person name="Lipzen A."/>
            <person name="Mereny Z."/>
            <person name="Hegedus B."/>
            <person name="Baldrian P."/>
            <person name="Stursova M."/>
            <person name="Weitz H."/>
            <person name="Taylor A."/>
            <person name="Grigoriev I.V."/>
            <person name="Nagy L.G."/>
            <person name="Martin F."/>
            <person name="Kauserud H."/>
        </authorList>
    </citation>
    <scope>NUCLEOTIDE SEQUENCE</scope>
    <source>
        <strain evidence="2">CBHHK182m</strain>
    </source>
</reference>
<evidence type="ECO:0000313" key="2">
    <source>
        <dbReference type="EMBL" id="KAJ7749146.1"/>
    </source>
</evidence>
<dbReference type="Proteomes" id="UP001215598">
    <property type="component" value="Unassembled WGS sequence"/>
</dbReference>
<protein>
    <submittedName>
        <fullName evidence="2">Uncharacterized protein</fullName>
    </submittedName>
</protein>
<dbReference type="EMBL" id="JARKIB010000070">
    <property type="protein sequence ID" value="KAJ7749146.1"/>
    <property type="molecule type" value="Genomic_DNA"/>
</dbReference>
<name>A0AAD7N6U0_9AGAR</name>
<proteinExistence type="predicted"/>
<feature type="compositionally biased region" description="Low complexity" evidence="1">
    <location>
        <begin position="312"/>
        <end position="325"/>
    </location>
</feature>
<feature type="region of interest" description="Disordered" evidence="1">
    <location>
        <begin position="311"/>
        <end position="358"/>
    </location>
</feature>
<evidence type="ECO:0000256" key="1">
    <source>
        <dbReference type="SAM" id="MobiDB-lite"/>
    </source>
</evidence>
<accession>A0AAD7N6U0</accession>